<organism evidence="2 3">
    <name type="scientific">Solanum bulbocastanum</name>
    <name type="common">Wild potato</name>
    <dbReference type="NCBI Taxonomy" id="147425"/>
    <lineage>
        <taxon>Eukaryota</taxon>
        <taxon>Viridiplantae</taxon>
        <taxon>Streptophyta</taxon>
        <taxon>Embryophyta</taxon>
        <taxon>Tracheophyta</taxon>
        <taxon>Spermatophyta</taxon>
        <taxon>Magnoliopsida</taxon>
        <taxon>eudicotyledons</taxon>
        <taxon>Gunneridae</taxon>
        <taxon>Pentapetalae</taxon>
        <taxon>asterids</taxon>
        <taxon>lamiids</taxon>
        <taxon>Solanales</taxon>
        <taxon>Solanaceae</taxon>
        <taxon>Solanoideae</taxon>
        <taxon>Solaneae</taxon>
        <taxon>Solanum</taxon>
    </lineage>
</organism>
<feature type="region of interest" description="Disordered" evidence="1">
    <location>
        <begin position="157"/>
        <end position="176"/>
    </location>
</feature>
<name>A0AAN8TTX6_SOLBU</name>
<accession>A0AAN8TTX6</accession>
<gene>
    <name evidence="2" type="ORF">RDI58_010647</name>
</gene>
<sequence length="176" mass="20036">MENQISMAGSAKTAETLDEGFAWRSVACPMKRMGNTQRLKASFEVIKQVARLTVVDWMAHVGSGDNSNLIPCEEHVRSPRQEMNNLGHGPTQNQKPLQQKLNTSQAQPNLKQQIEEFWEETTTIRTTSLEDFNATENLEFHCLNFRCRICGGKFKDERDKSRRDRGDCNCEGDKGE</sequence>
<dbReference type="EMBL" id="JBANQN010000004">
    <property type="protein sequence ID" value="KAK6791566.1"/>
    <property type="molecule type" value="Genomic_DNA"/>
</dbReference>
<dbReference type="Proteomes" id="UP001371456">
    <property type="component" value="Unassembled WGS sequence"/>
</dbReference>
<evidence type="ECO:0000313" key="3">
    <source>
        <dbReference type="Proteomes" id="UP001371456"/>
    </source>
</evidence>
<feature type="region of interest" description="Disordered" evidence="1">
    <location>
        <begin position="81"/>
        <end position="108"/>
    </location>
</feature>
<evidence type="ECO:0000313" key="2">
    <source>
        <dbReference type="EMBL" id="KAK6791566.1"/>
    </source>
</evidence>
<comment type="caution">
    <text evidence="2">The sequence shown here is derived from an EMBL/GenBank/DDBJ whole genome shotgun (WGS) entry which is preliminary data.</text>
</comment>
<feature type="compositionally biased region" description="Polar residues" evidence="1">
    <location>
        <begin position="90"/>
        <end position="108"/>
    </location>
</feature>
<dbReference type="AlphaFoldDB" id="A0AAN8TTX6"/>
<protein>
    <submittedName>
        <fullName evidence="2">Uncharacterized protein</fullName>
    </submittedName>
</protein>
<keyword evidence="3" id="KW-1185">Reference proteome</keyword>
<proteinExistence type="predicted"/>
<reference evidence="2 3" key="1">
    <citation type="submission" date="2024-02" db="EMBL/GenBank/DDBJ databases">
        <title>de novo genome assembly of Solanum bulbocastanum strain 11H21.</title>
        <authorList>
            <person name="Hosaka A.J."/>
        </authorList>
    </citation>
    <scope>NUCLEOTIDE SEQUENCE [LARGE SCALE GENOMIC DNA]</scope>
    <source>
        <tissue evidence="2">Young leaves</tissue>
    </source>
</reference>
<evidence type="ECO:0000256" key="1">
    <source>
        <dbReference type="SAM" id="MobiDB-lite"/>
    </source>
</evidence>